<name>A0A0E0B7C4_9ORYZ</name>
<dbReference type="Proteomes" id="UP000026961">
    <property type="component" value="Chromosome 10"/>
</dbReference>
<keyword evidence="2" id="KW-1185">Reference proteome</keyword>
<proteinExistence type="predicted"/>
<reference evidence="1" key="2">
    <citation type="submission" date="2018-05" db="EMBL/GenBank/DDBJ databases">
        <title>OgluRS3 (Oryza glumaepatula Reference Sequence Version 3).</title>
        <authorList>
            <person name="Zhang J."/>
            <person name="Kudrna D."/>
            <person name="Lee S."/>
            <person name="Talag J."/>
            <person name="Welchert J."/>
            <person name="Wing R.A."/>
        </authorList>
    </citation>
    <scope>NUCLEOTIDE SEQUENCE [LARGE SCALE GENOMIC DNA]</scope>
</reference>
<dbReference type="EnsemblPlants" id="OGLUM10G01050.1">
    <property type="protein sequence ID" value="OGLUM10G01050.1"/>
    <property type="gene ID" value="OGLUM10G01050"/>
</dbReference>
<protein>
    <submittedName>
        <fullName evidence="1">Uncharacterized protein</fullName>
    </submittedName>
</protein>
<accession>A0A0E0B7C4</accession>
<evidence type="ECO:0000313" key="1">
    <source>
        <dbReference type="EnsemblPlants" id="OGLUM10G01050.1"/>
    </source>
</evidence>
<evidence type="ECO:0000313" key="2">
    <source>
        <dbReference type="Proteomes" id="UP000026961"/>
    </source>
</evidence>
<dbReference type="AlphaFoldDB" id="A0A0E0B7C4"/>
<sequence length="134" mass="15024">MDQAYHVTPTVFVTLCSLWAARNDRRHAQMPENPTGVAVVKIMKQREFNRSVHGVMIQNLKAILMDFQDLNLRWIDLPPVGLNSTTDLDRALIGGAEPIGWWAPVTLRHIKQRVETGAAQDTRFAAAANSTHKP</sequence>
<dbReference type="Gramene" id="OGLUM10G01050.1">
    <property type="protein sequence ID" value="OGLUM10G01050.1"/>
    <property type="gene ID" value="OGLUM10G01050"/>
</dbReference>
<reference evidence="1" key="1">
    <citation type="submission" date="2015-04" db="UniProtKB">
        <authorList>
            <consortium name="EnsemblPlants"/>
        </authorList>
    </citation>
    <scope>IDENTIFICATION</scope>
</reference>
<dbReference type="HOGENOM" id="CLU_1899445_0_0_1"/>
<organism evidence="1">
    <name type="scientific">Oryza glumipatula</name>
    <dbReference type="NCBI Taxonomy" id="40148"/>
    <lineage>
        <taxon>Eukaryota</taxon>
        <taxon>Viridiplantae</taxon>
        <taxon>Streptophyta</taxon>
        <taxon>Embryophyta</taxon>
        <taxon>Tracheophyta</taxon>
        <taxon>Spermatophyta</taxon>
        <taxon>Magnoliopsida</taxon>
        <taxon>Liliopsida</taxon>
        <taxon>Poales</taxon>
        <taxon>Poaceae</taxon>
        <taxon>BOP clade</taxon>
        <taxon>Oryzoideae</taxon>
        <taxon>Oryzeae</taxon>
        <taxon>Oryzinae</taxon>
        <taxon>Oryza</taxon>
    </lineage>
</organism>